<protein>
    <recommendedName>
        <fullName evidence="3">Flagellar FliJ protein</fullName>
    </recommendedName>
</protein>
<dbReference type="PANTHER" id="PTHR38786">
    <property type="entry name" value="FLAGELLAR FLIJ PROTEIN"/>
    <property type="match status" value="1"/>
</dbReference>
<feature type="region of interest" description="Disordered" evidence="11">
    <location>
        <begin position="116"/>
        <end position="144"/>
    </location>
</feature>
<keyword evidence="6" id="KW-0145">Chemotaxis</keyword>
<evidence type="ECO:0000256" key="6">
    <source>
        <dbReference type="ARBA" id="ARBA00022500"/>
    </source>
</evidence>
<evidence type="ECO:0000313" key="12">
    <source>
        <dbReference type="EMBL" id="MDC8012867.1"/>
    </source>
</evidence>
<dbReference type="RefSeq" id="WP_263545284.1">
    <property type="nucleotide sequence ID" value="NZ_JAOVZO020000014.1"/>
</dbReference>
<name>A0A9X4BJ45_9GAMM</name>
<evidence type="ECO:0000256" key="3">
    <source>
        <dbReference type="ARBA" id="ARBA00020392"/>
    </source>
</evidence>
<proteinExistence type="inferred from homology"/>
<gene>
    <name evidence="12" type="primary">fliJ</name>
    <name evidence="12" type="ORF">OD750_009950</name>
</gene>
<dbReference type="InterPro" id="IPR012823">
    <property type="entry name" value="Flagell_FliJ"/>
</dbReference>
<accession>A0A9X4BJ45</accession>
<keyword evidence="10" id="KW-1006">Bacterial flagellum protein export</keyword>
<evidence type="ECO:0000256" key="9">
    <source>
        <dbReference type="ARBA" id="ARBA00023136"/>
    </source>
</evidence>
<evidence type="ECO:0000256" key="1">
    <source>
        <dbReference type="ARBA" id="ARBA00004413"/>
    </source>
</evidence>
<dbReference type="GO" id="GO:0015031">
    <property type="term" value="P:protein transport"/>
    <property type="evidence" value="ECO:0007669"/>
    <property type="project" value="UniProtKB-KW"/>
</dbReference>
<dbReference type="EMBL" id="JAOVZO020000014">
    <property type="protein sequence ID" value="MDC8012867.1"/>
    <property type="molecule type" value="Genomic_DNA"/>
</dbReference>
<dbReference type="Gene3D" id="1.10.287.1700">
    <property type="match status" value="1"/>
</dbReference>
<evidence type="ECO:0000256" key="11">
    <source>
        <dbReference type="SAM" id="MobiDB-lite"/>
    </source>
</evidence>
<keyword evidence="12" id="KW-0969">Cilium</keyword>
<dbReference type="InterPro" id="IPR053716">
    <property type="entry name" value="Flag_assembly_chemotaxis_eff"/>
</dbReference>
<keyword evidence="13" id="KW-1185">Reference proteome</keyword>
<keyword evidence="7" id="KW-1005">Bacterial flagellum biogenesis</keyword>
<evidence type="ECO:0000256" key="10">
    <source>
        <dbReference type="ARBA" id="ARBA00023225"/>
    </source>
</evidence>
<keyword evidence="8" id="KW-0653">Protein transport</keyword>
<dbReference type="Pfam" id="PF02050">
    <property type="entry name" value="FliJ"/>
    <property type="match status" value="1"/>
</dbReference>
<dbReference type="GO" id="GO:0044781">
    <property type="term" value="P:bacterial-type flagellum organization"/>
    <property type="evidence" value="ECO:0007669"/>
    <property type="project" value="UniProtKB-KW"/>
</dbReference>
<keyword evidence="5" id="KW-1003">Cell membrane</keyword>
<dbReference type="AlphaFoldDB" id="A0A9X4BJ45"/>
<keyword evidence="9" id="KW-0472">Membrane</keyword>
<keyword evidence="12" id="KW-0966">Cell projection</keyword>
<organism evidence="12 13">
    <name type="scientific">Tahibacter soli</name>
    <dbReference type="NCBI Taxonomy" id="2983605"/>
    <lineage>
        <taxon>Bacteria</taxon>
        <taxon>Pseudomonadati</taxon>
        <taxon>Pseudomonadota</taxon>
        <taxon>Gammaproteobacteria</taxon>
        <taxon>Lysobacterales</taxon>
        <taxon>Rhodanobacteraceae</taxon>
        <taxon>Tahibacter</taxon>
    </lineage>
</organism>
<keyword evidence="4" id="KW-0813">Transport</keyword>
<evidence type="ECO:0000256" key="7">
    <source>
        <dbReference type="ARBA" id="ARBA00022795"/>
    </source>
</evidence>
<dbReference type="PANTHER" id="PTHR38786:SF1">
    <property type="entry name" value="FLAGELLAR FLIJ PROTEIN"/>
    <property type="match status" value="1"/>
</dbReference>
<keyword evidence="12" id="KW-0282">Flagellum</keyword>
<dbReference type="GO" id="GO:0009288">
    <property type="term" value="C:bacterial-type flagellum"/>
    <property type="evidence" value="ECO:0007669"/>
    <property type="project" value="InterPro"/>
</dbReference>
<dbReference type="GO" id="GO:0005886">
    <property type="term" value="C:plasma membrane"/>
    <property type="evidence" value="ECO:0007669"/>
    <property type="project" value="UniProtKB-SubCell"/>
</dbReference>
<evidence type="ECO:0000313" key="13">
    <source>
        <dbReference type="Proteomes" id="UP001139971"/>
    </source>
</evidence>
<comment type="subcellular location">
    <subcellularLocation>
        <location evidence="1">Cell membrane</location>
        <topology evidence="1">Peripheral membrane protein</topology>
        <orientation evidence="1">Cytoplasmic side</orientation>
    </subcellularLocation>
</comment>
<dbReference type="NCBIfam" id="TIGR02473">
    <property type="entry name" value="flagell_FliJ"/>
    <property type="match status" value="1"/>
</dbReference>
<dbReference type="InterPro" id="IPR052570">
    <property type="entry name" value="FliJ"/>
</dbReference>
<reference evidence="12" key="1">
    <citation type="submission" date="2023-02" db="EMBL/GenBank/DDBJ databases">
        <title>Tahibacter soli sp. nov. isolated from soil.</title>
        <authorList>
            <person name="Baek J.H."/>
            <person name="Lee J.K."/>
            <person name="Choi D.G."/>
            <person name="Jeon C.O."/>
        </authorList>
    </citation>
    <scope>NUCLEOTIDE SEQUENCE</scope>
    <source>
        <strain evidence="12">BL</strain>
    </source>
</reference>
<dbReference type="GO" id="GO:0006935">
    <property type="term" value="P:chemotaxis"/>
    <property type="evidence" value="ECO:0007669"/>
    <property type="project" value="UniProtKB-KW"/>
</dbReference>
<comment type="similarity">
    <text evidence="2">Belongs to the FliJ family.</text>
</comment>
<dbReference type="Proteomes" id="UP001139971">
    <property type="component" value="Unassembled WGS sequence"/>
</dbReference>
<dbReference type="GO" id="GO:0071973">
    <property type="term" value="P:bacterial-type flagellum-dependent cell motility"/>
    <property type="evidence" value="ECO:0007669"/>
    <property type="project" value="InterPro"/>
</dbReference>
<evidence type="ECO:0000256" key="5">
    <source>
        <dbReference type="ARBA" id="ARBA00022475"/>
    </source>
</evidence>
<evidence type="ECO:0000256" key="8">
    <source>
        <dbReference type="ARBA" id="ARBA00022927"/>
    </source>
</evidence>
<comment type="caution">
    <text evidence="12">The sequence shown here is derived from an EMBL/GenBank/DDBJ whole genome shotgun (WGS) entry which is preliminary data.</text>
</comment>
<sequence length="144" mass="16399">MNSRRLKTIRQLADLREREQARRYAAEQRVAEAQARRLDDIERYIAEYEGARLGTLAPALLANHLAFVAQLGEAREQQRRQVANAALACEAERGRLVEARRGAAVYERLSDTLAARERAEAESRAQGELDEHGQHPRTPTDQRR</sequence>
<evidence type="ECO:0000256" key="4">
    <source>
        <dbReference type="ARBA" id="ARBA00022448"/>
    </source>
</evidence>
<evidence type="ECO:0000256" key="2">
    <source>
        <dbReference type="ARBA" id="ARBA00010004"/>
    </source>
</evidence>